<dbReference type="InterPro" id="IPR043128">
    <property type="entry name" value="Rev_trsase/Diguanyl_cyclase"/>
</dbReference>
<dbReference type="PROSITE" id="PS50994">
    <property type="entry name" value="INTEGRASE"/>
    <property type="match status" value="1"/>
</dbReference>
<feature type="region of interest" description="Disordered" evidence="2">
    <location>
        <begin position="362"/>
        <end position="394"/>
    </location>
</feature>
<dbReference type="OrthoDB" id="6109646at2759"/>
<dbReference type="AlphaFoldDB" id="A0A8S3TA46"/>
<dbReference type="SMART" id="SM00355">
    <property type="entry name" value="ZnF_C2H2"/>
    <property type="match status" value="2"/>
</dbReference>
<dbReference type="CDD" id="cd09274">
    <property type="entry name" value="RNase_HI_RT_Ty3"/>
    <property type="match status" value="1"/>
</dbReference>
<dbReference type="GO" id="GO:0003676">
    <property type="term" value="F:nucleic acid binding"/>
    <property type="evidence" value="ECO:0007669"/>
    <property type="project" value="InterPro"/>
</dbReference>
<dbReference type="SUPFAM" id="SSF56672">
    <property type="entry name" value="DNA/RNA polymerases"/>
    <property type="match status" value="1"/>
</dbReference>
<dbReference type="PROSITE" id="PS00028">
    <property type="entry name" value="ZINC_FINGER_C2H2_1"/>
    <property type="match status" value="1"/>
</dbReference>
<keyword evidence="1" id="KW-0511">Multifunctional enzyme</keyword>
<dbReference type="InterPro" id="IPR013087">
    <property type="entry name" value="Znf_C2H2_type"/>
</dbReference>
<dbReference type="InterPro" id="IPR012337">
    <property type="entry name" value="RNaseH-like_sf"/>
</dbReference>
<dbReference type="Gene3D" id="3.10.20.370">
    <property type="match status" value="1"/>
</dbReference>
<dbReference type="SUPFAM" id="SSF53098">
    <property type="entry name" value="Ribonuclease H-like"/>
    <property type="match status" value="1"/>
</dbReference>
<feature type="compositionally biased region" description="Polar residues" evidence="2">
    <location>
        <begin position="1046"/>
        <end position="1064"/>
    </location>
</feature>
<sequence length="1245" mass="145106">MLGQEIFSQNFMICNINQDGILGQDFLLKEVSKVNYQRMVLHTIHNQEIQCWIGGKANMICRVEIKDNMTIPPMTSTMMPVEIPGVNHLTEYGLIEGTTGTAKSTLTIPGIINTQDQVHFVNVVNYGDDEVKLYKKETIGTCESYTEHDLKPEQIRTLQKDCFTASEEIPEHLTDLLKRSSTYINEDQRQQLSRLLSQRFVKGFAAIARPMHKICEKNSRFAWNDECQKAFQQLKSALTSTPVLAYPLPNLPFILDTDASDKAVGAVLSQIQDGLERVIAYMSKSMNIHEQAYCVTRKELLAVIIALKTFHHYLYGQEVLLRTDNAAVSWMKNLKKPTGQTARWLEELGTYNLTVTHRAGRKHSNADALSRRPCKSCERQESGNHTSDDETDEIQLEETDFVNQELHENEEPTPRIEIVRVCTRSQTGNQSSATPSGYCIDGWDPDSIRQCQLEDPDMSLIVTYLQEKKNKPDWDQVSKGTSFQKTIWRQWDRLTINNGMLYRKFYCSDKDDVDNFKLQLLVPKSHQKTVFKYFHDVPSAGHLGPDKMLSRIQQLFYWPAMKSSITRYCKECDQCAARKSLKRNKAPLGQYLVGEPMERVAIDILGPLPFGSPLQLHSDQGRSFEAKLFQDLCDLLKIDKTRSTSQHPQSNGSVERFNRTLLSMLTFYCQNDQRNWDEILPQVMMAYRSSVHASTGQTPNMMMFGRNIFLPMEAVIPRPDGPNESTSPETDKYVNELQDAMSKSHVLARKHLKQNSEYQKRHYDLKAVKRELQVGQAVWLYDASKKKGICHKLTSKWKGPYVVTRKIDDITYLVRRSKKQPGKVYHIDRLLPYQGRNPPTWFSSRKTGESHDGIPRVGSTLEEYVRETNGHCFSGHIIGCKGKDESSCQGNGRLNYCQAMRPSSQIEAKCWLCPMTFRTRRQLKNHLAAAPHKRLSVICVWCPEEKSYRRMVDLKEHVMAHHRSKIELMPYSFLSENNGFWMANYPETYAKVILPSNENSQEAMKARIEVLEFLNRVDNTNRKKEEWTLGWKCPKEMVKANYSQENRQKATNQLSPLKTPSTSDIILEDDSDNEELEILEEPTSQKKGRKTTEKEEERYRKNKRDQTEKQEQEEEVRLKEAEQRKEKQEQEEIKRKEEEHKKQETRKQEEEVRLKEAEQKRKEKQEQEEIKRKEEEHKKQETRKQEEEVRLKEAEQKRKEKQEQEEIRRKEEERKKQEKQKQEEVRLKEAEQKEGKNTNRMRKLE</sequence>
<dbReference type="Gene3D" id="1.10.340.70">
    <property type="match status" value="1"/>
</dbReference>
<dbReference type="FunFam" id="1.10.340.70:FF:000001">
    <property type="entry name" value="Retrovirus-related Pol polyprotein from transposon gypsy-like Protein"/>
    <property type="match status" value="1"/>
</dbReference>
<dbReference type="InterPro" id="IPR041588">
    <property type="entry name" value="Integrase_H2C2"/>
</dbReference>
<dbReference type="InterPro" id="IPR050951">
    <property type="entry name" value="Retrovirus_Pol_polyprotein"/>
</dbReference>
<dbReference type="Proteomes" id="UP000683360">
    <property type="component" value="Unassembled WGS sequence"/>
</dbReference>
<dbReference type="FunFam" id="3.30.420.10:FF:000032">
    <property type="entry name" value="Retrovirus-related Pol polyprotein from transposon 297-like Protein"/>
    <property type="match status" value="1"/>
</dbReference>
<keyword evidence="5" id="KW-1185">Reference proteome</keyword>
<feature type="compositionally biased region" description="Basic and acidic residues" evidence="2">
    <location>
        <begin position="375"/>
        <end position="388"/>
    </location>
</feature>
<dbReference type="InterPro" id="IPR041577">
    <property type="entry name" value="RT_RNaseH_2"/>
</dbReference>
<evidence type="ECO:0000313" key="5">
    <source>
        <dbReference type="Proteomes" id="UP000683360"/>
    </source>
</evidence>
<dbReference type="Gene3D" id="3.30.70.270">
    <property type="match status" value="1"/>
</dbReference>
<evidence type="ECO:0000259" key="3">
    <source>
        <dbReference type="PROSITE" id="PS50994"/>
    </source>
</evidence>
<dbReference type="InterPro" id="IPR054465">
    <property type="entry name" value="Integrase_p58-like_C"/>
</dbReference>
<dbReference type="FunFam" id="3.10.20.370:FF:000001">
    <property type="entry name" value="Retrovirus-related Pol polyprotein from transposon 17.6-like protein"/>
    <property type="match status" value="1"/>
</dbReference>
<dbReference type="EMBL" id="CAJPWZ010002061">
    <property type="protein sequence ID" value="CAG2230347.1"/>
    <property type="molecule type" value="Genomic_DNA"/>
</dbReference>
<dbReference type="GO" id="GO:0015074">
    <property type="term" value="P:DNA integration"/>
    <property type="evidence" value="ECO:0007669"/>
    <property type="project" value="InterPro"/>
</dbReference>
<dbReference type="Gene3D" id="3.30.420.10">
    <property type="entry name" value="Ribonuclease H-like superfamily/Ribonuclease H"/>
    <property type="match status" value="1"/>
</dbReference>
<dbReference type="Pfam" id="PF17921">
    <property type="entry name" value="Integrase_H2C2"/>
    <property type="match status" value="1"/>
</dbReference>
<reference evidence="4" key="1">
    <citation type="submission" date="2021-03" db="EMBL/GenBank/DDBJ databases">
        <authorList>
            <person name="Bekaert M."/>
        </authorList>
    </citation>
    <scope>NUCLEOTIDE SEQUENCE</scope>
</reference>
<feature type="domain" description="Integrase catalytic" evidence="3">
    <location>
        <begin position="601"/>
        <end position="707"/>
    </location>
</feature>
<dbReference type="Pfam" id="PF22938">
    <property type="entry name" value="Integrase_p58_C"/>
    <property type="match status" value="1"/>
</dbReference>
<dbReference type="Pfam" id="PF17919">
    <property type="entry name" value="RT_RNaseH_2"/>
    <property type="match status" value="1"/>
</dbReference>
<gene>
    <name evidence="4" type="ORF">MEDL_43199</name>
</gene>
<dbReference type="InterPro" id="IPR036397">
    <property type="entry name" value="RNaseH_sf"/>
</dbReference>
<feature type="region of interest" description="Disordered" evidence="2">
    <location>
        <begin position="1046"/>
        <end position="1245"/>
    </location>
</feature>
<organism evidence="4 5">
    <name type="scientific">Mytilus edulis</name>
    <name type="common">Blue mussel</name>
    <dbReference type="NCBI Taxonomy" id="6550"/>
    <lineage>
        <taxon>Eukaryota</taxon>
        <taxon>Metazoa</taxon>
        <taxon>Spiralia</taxon>
        <taxon>Lophotrochozoa</taxon>
        <taxon>Mollusca</taxon>
        <taxon>Bivalvia</taxon>
        <taxon>Autobranchia</taxon>
        <taxon>Pteriomorphia</taxon>
        <taxon>Mytilida</taxon>
        <taxon>Mytiloidea</taxon>
        <taxon>Mytilidae</taxon>
        <taxon>Mytilinae</taxon>
        <taxon>Mytilus</taxon>
    </lineage>
</organism>
<accession>A0A8S3TA46</accession>
<name>A0A8S3TA46_MYTED</name>
<evidence type="ECO:0000256" key="2">
    <source>
        <dbReference type="SAM" id="MobiDB-lite"/>
    </source>
</evidence>
<proteinExistence type="predicted"/>
<evidence type="ECO:0000256" key="1">
    <source>
        <dbReference type="ARBA" id="ARBA00023268"/>
    </source>
</evidence>
<feature type="compositionally biased region" description="Acidic residues" evidence="2">
    <location>
        <begin position="1066"/>
        <end position="1080"/>
    </location>
</feature>
<dbReference type="InterPro" id="IPR001584">
    <property type="entry name" value="Integrase_cat-core"/>
</dbReference>
<feature type="compositionally biased region" description="Basic and acidic residues" evidence="2">
    <location>
        <begin position="1090"/>
        <end position="1245"/>
    </location>
</feature>
<dbReference type="PANTHER" id="PTHR37984:SF5">
    <property type="entry name" value="PROTEIN NYNRIN-LIKE"/>
    <property type="match status" value="1"/>
</dbReference>
<dbReference type="PANTHER" id="PTHR37984">
    <property type="entry name" value="PROTEIN CBG26694"/>
    <property type="match status" value="1"/>
</dbReference>
<comment type="caution">
    <text evidence="4">The sequence shown here is derived from an EMBL/GenBank/DDBJ whole genome shotgun (WGS) entry which is preliminary data.</text>
</comment>
<evidence type="ECO:0000313" key="4">
    <source>
        <dbReference type="EMBL" id="CAG2230347.1"/>
    </source>
</evidence>
<dbReference type="InterPro" id="IPR043502">
    <property type="entry name" value="DNA/RNA_pol_sf"/>
</dbReference>
<dbReference type="GO" id="GO:0003824">
    <property type="term" value="F:catalytic activity"/>
    <property type="evidence" value="ECO:0007669"/>
    <property type="project" value="UniProtKB-KW"/>
</dbReference>
<protein>
    <recommendedName>
        <fullName evidence="3">Integrase catalytic domain-containing protein</fullName>
    </recommendedName>
</protein>